<feature type="chain" id="PRO_5046237136" evidence="2">
    <location>
        <begin position="26"/>
        <end position="256"/>
    </location>
</feature>
<name>A0ABU6JDD8_9BURK</name>
<evidence type="ECO:0000313" key="3">
    <source>
        <dbReference type="EMBL" id="MEC4721652.1"/>
    </source>
</evidence>
<feature type="signal peptide" evidence="2">
    <location>
        <begin position="1"/>
        <end position="25"/>
    </location>
</feature>
<gene>
    <name evidence="3" type="ORF">RY831_21010</name>
</gene>
<dbReference type="Proteomes" id="UP001352263">
    <property type="component" value="Unassembled WGS sequence"/>
</dbReference>
<dbReference type="EMBL" id="JAWIIV010000020">
    <property type="protein sequence ID" value="MEC4721652.1"/>
    <property type="molecule type" value="Genomic_DNA"/>
</dbReference>
<reference evidence="3 4" key="1">
    <citation type="submission" date="2023-10" db="EMBL/GenBank/DDBJ databases">
        <title>Noviherbaspirillum sp. CPCC 100848 genome assembly.</title>
        <authorList>
            <person name="Li X.Y."/>
            <person name="Fang X.M."/>
        </authorList>
    </citation>
    <scope>NUCLEOTIDE SEQUENCE [LARGE SCALE GENOMIC DNA]</scope>
    <source>
        <strain evidence="3 4">CPCC 100848</strain>
    </source>
</reference>
<protein>
    <submittedName>
        <fullName evidence="3">Uncharacterized protein</fullName>
    </submittedName>
</protein>
<dbReference type="RefSeq" id="WP_326508336.1">
    <property type="nucleotide sequence ID" value="NZ_JAWIIV010000020.1"/>
</dbReference>
<evidence type="ECO:0000313" key="4">
    <source>
        <dbReference type="Proteomes" id="UP001352263"/>
    </source>
</evidence>
<proteinExistence type="predicted"/>
<feature type="region of interest" description="Disordered" evidence="1">
    <location>
        <begin position="88"/>
        <end position="114"/>
    </location>
</feature>
<keyword evidence="2" id="KW-0732">Signal</keyword>
<sequence length="256" mass="25073">MKTTHFIASFGAGMAVLLAQSAAHATHPAPANAVATGNVSVGTAVNGKFAIGQNGTSSSYAHNSQSASATVNASRAYTPSQNAITAAVSGETRSESLGKAYNTSTGSGRGSALSSGFADTAVRGKLNIPGVTQGYNGGGSGTHTDSLIKAGTNQGSYVTGQTVSGFEAEVKYGKTYSVAPIAAPAPSTTPAPAPSIGTTATKSVNVAGSNEGYASGANTTAALQQMNAAGIANINSTGYFFGNTKLSGSTGYASAP</sequence>
<organism evidence="3 4">
    <name type="scientific">Noviherbaspirillum album</name>
    <dbReference type="NCBI Taxonomy" id="3080276"/>
    <lineage>
        <taxon>Bacteria</taxon>
        <taxon>Pseudomonadati</taxon>
        <taxon>Pseudomonadota</taxon>
        <taxon>Betaproteobacteria</taxon>
        <taxon>Burkholderiales</taxon>
        <taxon>Oxalobacteraceae</taxon>
        <taxon>Noviherbaspirillum</taxon>
    </lineage>
</organism>
<accession>A0ABU6JDD8</accession>
<evidence type="ECO:0000256" key="2">
    <source>
        <dbReference type="SAM" id="SignalP"/>
    </source>
</evidence>
<comment type="caution">
    <text evidence="3">The sequence shown here is derived from an EMBL/GenBank/DDBJ whole genome shotgun (WGS) entry which is preliminary data.</text>
</comment>
<evidence type="ECO:0000256" key="1">
    <source>
        <dbReference type="SAM" id="MobiDB-lite"/>
    </source>
</evidence>
<keyword evidence="4" id="KW-1185">Reference proteome</keyword>